<dbReference type="PANTHER" id="PTHR42983">
    <property type="entry name" value="DINITROGENASE IRON-MOLYBDENUM COFACTOR PROTEIN-RELATED"/>
    <property type="match status" value="1"/>
</dbReference>
<dbReference type="Gene3D" id="3.30.420.130">
    <property type="entry name" value="Dinitrogenase iron-molybdenum cofactor biosynthesis domain"/>
    <property type="match status" value="1"/>
</dbReference>
<dbReference type="CDD" id="cd00851">
    <property type="entry name" value="MTH1175"/>
    <property type="match status" value="1"/>
</dbReference>
<dbReference type="SUPFAM" id="SSF53146">
    <property type="entry name" value="Nitrogenase accessory factor-like"/>
    <property type="match status" value="1"/>
</dbReference>
<evidence type="ECO:0000259" key="1">
    <source>
        <dbReference type="Pfam" id="PF02579"/>
    </source>
</evidence>
<dbReference type="Proteomes" id="UP000032250">
    <property type="component" value="Unassembled WGS sequence"/>
</dbReference>
<dbReference type="HOGENOM" id="CLU_104194_2_0_9"/>
<comment type="caution">
    <text evidence="2">The sequence shown here is derived from an EMBL/GenBank/DDBJ whole genome shotgun (WGS) entry which is preliminary data.</text>
</comment>
<evidence type="ECO:0000313" key="2">
    <source>
        <dbReference type="EMBL" id="KIS24133.1"/>
    </source>
</evidence>
<dbReference type="PATRIC" id="fig|1379739.3.peg.2623"/>
<feature type="domain" description="Dinitrogenase iron-molybdenum cofactor biosynthesis" evidence="1">
    <location>
        <begin position="8"/>
        <end position="97"/>
    </location>
</feature>
<dbReference type="Pfam" id="PF02579">
    <property type="entry name" value="Nitro_FeMo-Co"/>
    <property type="match status" value="1"/>
</dbReference>
<reference evidence="2 3" key="1">
    <citation type="submission" date="2014-06" db="EMBL/GenBank/DDBJ databases">
        <title>Genome characterization of distinct group I Clostridium botulinum lineages.</title>
        <authorList>
            <person name="Giordani F."/>
            <person name="Anselmo A."/>
            <person name="Fillo S."/>
            <person name="Palozzi A.M."/>
            <person name="Fortunato A."/>
            <person name="Gentile B."/>
            <person name="Ciammaruconi A."/>
            <person name="Anniballi F."/>
            <person name="De Medici D."/>
            <person name="Lista F."/>
        </authorList>
    </citation>
    <scope>NUCLEOTIDE SEQUENCE [LARGE SCALE GENOMIC DNA]</scope>
    <source>
        <strain evidence="2 3">B2 450</strain>
    </source>
</reference>
<dbReference type="EMBL" id="JXSU01000007">
    <property type="protein sequence ID" value="KIS24133.1"/>
    <property type="molecule type" value="Genomic_DNA"/>
</dbReference>
<evidence type="ECO:0000313" key="3">
    <source>
        <dbReference type="Proteomes" id="UP000032250"/>
    </source>
</evidence>
<name>A0A0D1A029_CLOBO</name>
<dbReference type="InterPro" id="IPR036105">
    <property type="entry name" value="DiNase_FeMo-co_biosyn_sf"/>
</dbReference>
<dbReference type="InterPro" id="IPR003731">
    <property type="entry name" value="Di-Nase_FeMo-co_biosynth"/>
</dbReference>
<gene>
    <name evidence="2" type="ORF">N495_11250</name>
</gene>
<dbReference type="PANTHER" id="PTHR42983:SF1">
    <property type="entry name" value="IRON-MOLYBDENUM PROTEIN"/>
    <property type="match status" value="1"/>
</dbReference>
<protein>
    <submittedName>
        <fullName evidence="2">Dinitrogenase iron-molybdenum cofactor</fullName>
    </submittedName>
</protein>
<sequence length="118" mass="12854">MKIAIASDGKYVSGHFGHCEGFTIYEVEEGKSLNKTFTLNPGHRPGYLPVFLKGLNVNIIIAGGMGETAQNLFNENNIEVVVGAQGFSDDIAQKYIQGKLKSTGSVCREHEHEGHCED</sequence>
<dbReference type="AlphaFoldDB" id="A0A0D1A029"/>
<accession>A0A0D1A029</accession>
<dbReference type="OrthoDB" id="280278at2"/>
<organism evidence="2 3">
    <name type="scientific">Clostridium botulinum B2 450</name>
    <dbReference type="NCBI Taxonomy" id="1379739"/>
    <lineage>
        <taxon>Bacteria</taxon>
        <taxon>Bacillati</taxon>
        <taxon>Bacillota</taxon>
        <taxon>Clostridia</taxon>
        <taxon>Eubacteriales</taxon>
        <taxon>Clostridiaceae</taxon>
        <taxon>Clostridium</taxon>
    </lineage>
</organism>
<proteinExistence type="predicted"/>
<dbReference type="InterPro" id="IPR033913">
    <property type="entry name" value="MTH1175_dom"/>
</dbReference>
<dbReference type="RefSeq" id="WP_043032107.1">
    <property type="nucleotide sequence ID" value="NZ_JXSU01000007.1"/>
</dbReference>